<proteinExistence type="predicted"/>
<dbReference type="Proteomes" id="UP001364617">
    <property type="component" value="Unassembled WGS sequence"/>
</dbReference>
<evidence type="ECO:0000313" key="2">
    <source>
        <dbReference type="Proteomes" id="UP001364617"/>
    </source>
</evidence>
<keyword evidence="2" id="KW-1185">Reference proteome</keyword>
<reference evidence="1 2" key="1">
    <citation type="submission" date="2024-02" db="EMBL/GenBank/DDBJ databases">
        <title>Chromosome-level genome assembly of the Eurasian Minnow (Phoxinus phoxinus).</title>
        <authorList>
            <person name="Oriowo T.O."/>
            <person name="Martin S."/>
            <person name="Stange M."/>
            <person name="Chrysostomakis Y."/>
            <person name="Brown T."/>
            <person name="Winkler S."/>
            <person name="Kukowka S."/>
            <person name="Myers E.W."/>
            <person name="Bohne A."/>
        </authorList>
    </citation>
    <scope>NUCLEOTIDE SEQUENCE [LARGE SCALE GENOMIC DNA]</scope>
    <source>
        <strain evidence="1">ZFMK-TIS-60720</strain>
        <tissue evidence="1">Whole Organism</tissue>
    </source>
</reference>
<sequence length="81" mass="8914">MRGRREGERRSVCDREAAGRWGRGGRGGSGRGLVWVPLRRVDGRKKSNEQEPGDSRLFLTQFRGCLGSSDNPCSGIPLLSL</sequence>
<evidence type="ECO:0000313" key="1">
    <source>
        <dbReference type="EMBL" id="KAK7139431.1"/>
    </source>
</evidence>
<organism evidence="1 2">
    <name type="scientific">Phoxinus phoxinus</name>
    <name type="common">Eurasian minnow</name>
    <dbReference type="NCBI Taxonomy" id="58324"/>
    <lineage>
        <taxon>Eukaryota</taxon>
        <taxon>Metazoa</taxon>
        <taxon>Chordata</taxon>
        <taxon>Craniata</taxon>
        <taxon>Vertebrata</taxon>
        <taxon>Euteleostomi</taxon>
        <taxon>Actinopterygii</taxon>
        <taxon>Neopterygii</taxon>
        <taxon>Teleostei</taxon>
        <taxon>Ostariophysi</taxon>
        <taxon>Cypriniformes</taxon>
        <taxon>Leuciscidae</taxon>
        <taxon>Phoxininae</taxon>
        <taxon>Phoxinus</taxon>
    </lineage>
</organism>
<dbReference type="AlphaFoldDB" id="A0AAN9CJS7"/>
<dbReference type="EMBL" id="JAYKXH010000017">
    <property type="protein sequence ID" value="KAK7139431.1"/>
    <property type="molecule type" value="Genomic_DNA"/>
</dbReference>
<protein>
    <submittedName>
        <fullName evidence="1">Uncharacterized protein</fullName>
    </submittedName>
</protein>
<gene>
    <name evidence="1" type="ORF">R3I93_016538</name>
</gene>
<name>A0AAN9CJS7_9TELE</name>
<accession>A0AAN9CJS7</accession>
<comment type="caution">
    <text evidence="1">The sequence shown here is derived from an EMBL/GenBank/DDBJ whole genome shotgun (WGS) entry which is preliminary data.</text>
</comment>